<name>A0A024HDU5_PSEKB</name>
<dbReference type="KEGG" id="pkc:PKB_1693"/>
<reference evidence="2 3" key="1">
    <citation type="submission" date="2013-03" db="EMBL/GenBank/DDBJ databases">
        <authorList>
            <person name="Linke B."/>
        </authorList>
    </citation>
    <scope>NUCLEOTIDE SEQUENCE [LARGE SCALE GENOMIC DNA]</scope>
    <source>
        <strain evidence="2 3">B13</strain>
    </source>
</reference>
<protein>
    <recommendedName>
        <fullName evidence="4">Chemotaxis protein</fullName>
    </recommendedName>
</protein>
<dbReference type="Proteomes" id="UP000025241">
    <property type="component" value="Chromosome I"/>
</dbReference>
<sequence>MWVAVALLVVACLALAGFSVWLLLGQRRQAALLVQQASQIAAQELRLKELAKRGEAYQRVNVRMGEELGELRKQVATLPERLARLEQRDPTSLSFSQAARLAGMGASAADLTQACGLSQAEADLIARLHRGGKVQE</sequence>
<proteinExistence type="predicted"/>
<evidence type="ECO:0000256" key="1">
    <source>
        <dbReference type="SAM" id="Coils"/>
    </source>
</evidence>
<dbReference type="PATRIC" id="fig|1301098.3.peg.1685"/>
<accession>A0A024HDU5</accession>
<gene>
    <name evidence="2" type="ORF">PKB_1693</name>
</gene>
<organism evidence="2 3">
    <name type="scientific">Pseudomonas knackmussii (strain DSM 6978 / CCUG 54928 / LMG 23759 / B13)</name>
    <dbReference type="NCBI Taxonomy" id="1301098"/>
    <lineage>
        <taxon>Bacteria</taxon>
        <taxon>Pseudomonadati</taxon>
        <taxon>Pseudomonadota</taxon>
        <taxon>Gammaproteobacteria</taxon>
        <taxon>Pseudomonadales</taxon>
        <taxon>Pseudomonadaceae</taxon>
        <taxon>Pseudomonas</taxon>
    </lineage>
</organism>
<reference evidence="2 3" key="2">
    <citation type="submission" date="2014-05" db="EMBL/GenBank/DDBJ databases">
        <title>Genome sequence of the 3-chlorobenzoate degrading bacterium Pseudomonas knackmussii B13 shows multiple evidence for horizontal gene transfer.</title>
        <authorList>
            <person name="Miyazaki R."/>
            <person name="Bertelli C."/>
            <person name="Falquet L."/>
            <person name="Robinson-Rechavi M."/>
            <person name="Gharib W."/>
            <person name="Roy S."/>
            <person name="Van der Meer J.R."/>
        </authorList>
    </citation>
    <scope>NUCLEOTIDE SEQUENCE [LARGE SCALE GENOMIC DNA]</scope>
    <source>
        <strain evidence="2 3">B13</strain>
    </source>
</reference>
<keyword evidence="3" id="KW-1185">Reference proteome</keyword>
<dbReference type="HOGENOM" id="CLU_140401_2_1_6"/>
<evidence type="ECO:0000313" key="3">
    <source>
        <dbReference type="Proteomes" id="UP000025241"/>
    </source>
</evidence>
<dbReference type="OrthoDB" id="7068231at2"/>
<feature type="coiled-coil region" evidence="1">
    <location>
        <begin position="33"/>
        <end position="88"/>
    </location>
</feature>
<evidence type="ECO:0008006" key="4">
    <source>
        <dbReference type="Google" id="ProtNLM"/>
    </source>
</evidence>
<dbReference type="Pfam" id="PF10975">
    <property type="entry name" value="DUF2802"/>
    <property type="match status" value="1"/>
</dbReference>
<dbReference type="STRING" id="1301098.PKB_1693"/>
<dbReference type="EMBL" id="HG322950">
    <property type="protein sequence ID" value="CDF83051.1"/>
    <property type="molecule type" value="Genomic_DNA"/>
</dbReference>
<keyword evidence="1" id="KW-0175">Coiled coil</keyword>
<dbReference type="AlphaFoldDB" id="A0A024HDU5"/>
<dbReference type="InterPro" id="IPR021244">
    <property type="entry name" value="DUF2802"/>
</dbReference>
<evidence type="ECO:0000313" key="2">
    <source>
        <dbReference type="EMBL" id="CDF83051.1"/>
    </source>
</evidence>
<dbReference type="RefSeq" id="WP_043250716.1">
    <property type="nucleotide sequence ID" value="NZ_HG322950.1"/>
</dbReference>